<organism evidence="17 18">
    <name type="scientific">Cupriavidus pauculus</name>
    <dbReference type="NCBI Taxonomy" id="82633"/>
    <lineage>
        <taxon>Bacteria</taxon>
        <taxon>Pseudomonadati</taxon>
        <taxon>Pseudomonadota</taxon>
        <taxon>Betaproteobacteria</taxon>
        <taxon>Burkholderiales</taxon>
        <taxon>Burkholderiaceae</taxon>
        <taxon>Cupriavidus</taxon>
    </lineage>
</organism>
<dbReference type="PANTHER" id="PTHR33619">
    <property type="entry name" value="POLYSACCHARIDE EXPORT PROTEIN GFCE-RELATED"/>
    <property type="match status" value="1"/>
</dbReference>
<dbReference type="GO" id="GO:0046930">
    <property type="term" value="C:pore complex"/>
    <property type="evidence" value="ECO:0007669"/>
    <property type="project" value="UniProtKB-KW"/>
</dbReference>
<evidence type="ECO:0000256" key="5">
    <source>
        <dbReference type="ARBA" id="ARBA00022597"/>
    </source>
</evidence>
<comment type="similarity">
    <text evidence="2">Belongs to the BexD/CtrA/VexA family.</text>
</comment>
<keyword evidence="11" id="KW-0472">Membrane</keyword>
<evidence type="ECO:0000313" key="17">
    <source>
        <dbReference type="EMBL" id="PLQ00169.1"/>
    </source>
</evidence>
<keyword evidence="3" id="KW-0813">Transport</keyword>
<dbReference type="Pfam" id="PF02563">
    <property type="entry name" value="Poly_export"/>
    <property type="match status" value="1"/>
</dbReference>
<dbReference type="Gene3D" id="3.30.1950.10">
    <property type="entry name" value="wza like domain"/>
    <property type="match status" value="1"/>
</dbReference>
<keyword evidence="13" id="KW-0998">Cell outer membrane</keyword>
<dbReference type="Proteomes" id="UP000234341">
    <property type="component" value="Unassembled WGS sequence"/>
</dbReference>
<evidence type="ECO:0000259" key="16">
    <source>
        <dbReference type="Pfam" id="PF22461"/>
    </source>
</evidence>
<dbReference type="OrthoDB" id="9815244at2"/>
<evidence type="ECO:0000259" key="15">
    <source>
        <dbReference type="Pfam" id="PF02563"/>
    </source>
</evidence>
<keyword evidence="12" id="KW-0564">Palmitate</keyword>
<evidence type="ECO:0000256" key="10">
    <source>
        <dbReference type="ARBA" id="ARBA00023114"/>
    </source>
</evidence>
<dbReference type="InterPro" id="IPR049712">
    <property type="entry name" value="Poly_export"/>
</dbReference>
<dbReference type="GO" id="GO:0015288">
    <property type="term" value="F:porin activity"/>
    <property type="evidence" value="ECO:0007669"/>
    <property type="project" value="UniProtKB-KW"/>
</dbReference>
<evidence type="ECO:0000256" key="7">
    <source>
        <dbReference type="ARBA" id="ARBA00022729"/>
    </source>
</evidence>
<evidence type="ECO:0000256" key="14">
    <source>
        <dbReference type="ARBA" id="ARBA00023288"/>
    </source>
</evidence>
<comment type="subcellular location">
    <subcellularLocation>
        <location evidence="1">Cell outer membrane</location>
        <topology evidence="1">Multi-pass membrane protein</topology>
    </subcellularLocation>
</comment>
<dbReference type="InterPro" id="IPR003715">
    <property type="entry name" value="Poly_export_N"/>
</dbReference>
<protein>
    <submittedName>
        <fullName evidence="17">Multidrug MFS transporter</fullName>
    </submittedName>
</protein>
<dbReference type="AlphaFoldDB" id="A0A2N5CD77"/>
<keyword evidence="14" id="KW-0449">Lipoprotein</keyword>
<evidence type="ECO:0000256" key="9">
    <source>
        <dbReference type="ARBA" id="ARBA00023065"/>
    </source>
</evidence>
<feature type="domain" description="SLBB" evidence="16">
    <location>
        <begin position="185"/>
        <end position="264"/>
    </location>
</feature>
<dbReference type="RefSeq" id="WP_101682129.1">
    <property type="nucleotide sequence ID" value="NZ_PJRP01000005.1"/>
</dbReference>
<keyword evidence="4" id="KW-1134">Transmembrane beta strand</keyword>
<dbReference type="Pfam" id="PF22461">
    <property type="entry name" value="SLBB_2"/>
    <property type="match status" value="2"/>
</dbReference>
<accession>A0A2N5CD77</accession>
<dbReference type="GO" id="GO:0009279">
    <property type="term" value="C:cell outer membrane"/>
    <property type="evidence" value="ECO:0007669"/>
    <property type="project" value="UniProtKB-SubCell"/>
</dbReference>
<evidence type="ECO:0000256" key="4">
    <source>
        <dbReference type="ARBA" id="ARBA00022452"/>
    </source>
</evidence>
<feature type="domain" description="SLBB" evidence="16">
    <location>
        <begin position="271"/>
        <end position="353"/>
    </location>
</feature>
<evidence type="ECO:0000313" key="18">
    <source>
        <dbReference type="Proteomes" id="UP000234341"/>
    </source>
</evidence>
<keyword evidence="6" id="KW-0812">Transmembrane</keyword>
<dbReference type="GO" id="GO:0006811">
    <property type="term" value="P:monoatomic ion transport"/>
    <property type="evidence" value="ECO:0007669"/>
    <property type="project" value="UniProtKB-KW"/>
</dbReference>
<name>A0A2N5CD77_9BURK</name>
<proteinExistence type="inferred from homology"/>
<dbReference type="GO" id="GO:0015159">
    <property type="term" value="F:polysaccharide transmembrane transporter activity"/>
    <property type="evidence" value="ECO:0007669"/>
    <property type="project" value="InterPro"/>
</dbReference>
<dbReference type="PROSITE" id="PS51257">
    <property type="entry name" value="PROKAR_LIPOPROTEIN"/>
    <property type="match status" value="1"/>
</dbReference>
<gene>
    <name evidence="17" type="ORF">CYJ10_12950</name>
</gene>
<evidence type="ECO:0000256" key="1">
    <source>
        <dbReference type="ARBA" id="ARBA00004571"/>
    </source>
</evidence>
<dbReference type="Gene3D" id="3.10.560.10">
    <property type="entry name" value="Outer membrane lipoprotein wza domain like"/>
    <property type="match status" value="2"/>
</dbReference>
<dbReference type="PANTHER" id="PTHR33619:SF3">
    <property type="entry name" value="POLYSACCHARIDE EXPORT PROTEIN GFCE-RELATED"/>
    <property type="match status" value="1"/>
</dbReference>
<dbReference type="EMBL" id="PJRP01000005">
    <property type="protein sequence ID" value="PLQ00169.1"/>
    <property type="molecule type" value="Genomic_DNA"/>
</dbReference>
<reference evidence="17 18" key="1">
    <citation type="submission" date="2017-12" db="EMBL/GenBank/DDBJ databases">
        <title>Genome sequence of the active heterotrophic nitrifier-denitrifier, Cupriavidus pauculus UM1.</title>
        <authorList>
            <person name="Putonti C."/>
            <person name="Castignetti D."/>
        </authorList>
    </citation>
    <scope>NUCLEOTIDE SEQUENCE [LARGE SCALE GENOMIC DNA]</scope>
    <source>
        <strain evidence="17 18">UM1</strain>
    </source>
</reference>
<evidence type="ECO:0000256" key="12">
    <source>
        <dbReference type="ARBA" id="ARBA00023139"/>
    </source>
</evidence>
<keyword evidence="5" id="KW-0762">Sugar transport</keyword>
<keyword evidence="9" id="KW-0406">Ion transport</keyword>
<dbReference type="InterPro" id="IPR054765">
    <property type="entry name" value="SLBB_dom"/>
</dbReference>
<evidence type="ECO:0000256" key="11">
    <source>
        <dbReference type="ARBA" id="ARBA00023136"/>
    </source>
</evidence>
<keyword evidence="8" id="KW-0625">Polysaccharide transport</keyword>
<evidence type="ECO:0000256" key="2">
    <source>
        <dbReference type="ARBA" id="ARBA00009450"/>
    </source>
</evidence>
<comment type="caution">
    <text evidence="17">The sequence shown here is derived from an EMBL/GenBank/DDBJ whole genome shotgun (WGS) entry which is preliminary data.</text>
</comment>
<evidence type="ECO:0000256" key="8">
    <source>
        <dbReference type="ARBA" id="ARBA00023047"/>
    </source>
</evidence>
<evidence type="ECO:0000256" key="13">
    <source>
        <dbReference type="ARBA" id="ARBA00023237"/>
    </source>
</evidence>
<feature type="domain" description="Polysaccharide export protein N-terminal" evidence="15">
    <location>
        <begin position="84"/>
        <end position="179"/>
    </location>
</feature>
<evidence type="ECO:0000256" key="6">
    <source>
        <dbReference type="ARBA" id="ARBA00022692"/>
    </source>
</evidence>
<evidence type="ECO:0000256" key="3">
    <source>
        <dbReference type="ARBA" id="ARBA00022448"/>
    </source>
</evidence>
<keyword evidence="10" id="KW-0626">Porin</keyword>
<sequence length="383" mass="41463">MYVPYRTRVAGKLAATLSESMLAGCLLAGCVLAPGMRADMPPDAAAGGRVNAADVIPISWELVESLRGEPAPGNQDIQALEGGPEPYRIGPADILSIIVWDHPELVFPHQTYSIGAGYEIPSYSGASSVPGYVVSQAGEIQFPYAGNLTVAGMTARELHDQLTTVLARVIQSPQITVRILAYRSQRIYLDGEVKVPGPQYIDDVPMTLVEALNRAGGVNGNAGDSSRIILDRKGRRWIINLPALLHAGHDPAAIRLRAGDIVRVEQREDSKVFVLGEVNRPSVVLPRNGRLTLNEALGEAGGVNPMTSDPRQIYVVRRLESHRPQVFHLDARSPVALALAEGFPLRPRDVVYVDAGDLTRWARVVNQLIPSAQYINSTADILK</sequence>
<keyword evidence="7" id="KW-0732">Signal</keyword>